<feature type="transmembrane region" description="Helical" evidence="2">
    <location>
        <begin position="34"/>
        <end position="55"/>
    </location>
</feature>
<feature type="transmembrane region" description="Helical" evidence="2">
    <location>
        <begin position="110"/>
        <end position="131"/>
    </location>
</feature>
<feature type="transmembrane region" description="Helical" evidence="2">
    <location>
        <begin position="151"/>
        <end position="175"/>
    </location>
</feature>
<protein>
    <recommendedName>
        <fullName evidence="5">Permease</fullName>
    </recommendedName>
</protein>
<evidence type="ECO:0000256" key="1">
    <source>
        <dbReference type="SAM" id="MobiDB-lite"/>
    </source>
</evidence>
<evidence type="ECO:0000313" key="4">
    <source>
        <dbReference type="Proteomes" id="UP001479933"/>
    </source>
</evidence>
<gene>
    <name evidence="3" type="ORF">RVF87_07910</name>
</gene>
<keyword evidence="2" id="KW-0812">Transmembrane</keyword>
<evidence type="ECO:0000313" key="3">
    <source>
        <dbReference type="EMBL" id="WYY08967.1"/>
    </source>
</evidence>
<keyword evidence="2" id="KW-1133">Transmembrane helix</keyword>
<evidence type="ECO:0008006" key="5">
    <source>
        <dbReference type="Google" id="ProtNLM"/>
    </source>
</evidence>
<accession>A0ABZ2U5Q9</accession>
<keyword evidence="4" id="KW-1185">Reference proteome</keyword>
<organism evidence="3 4">
    <name type="scientific">Gordonia hydrophobica</name>
    <dbReference type="NCBI Taxonomy" id="40516"/>
    <lineage>
        <taxon>Bacteria</taxon>
        <taxon>Bacillati</taxon>
        <taxon>Actinomycetota</taxon>
        <taxon>Actinomycetes</taxon>
        <taxon>Mycobacteriales</taxon>
        <taxon>Gordoniaceae</taxon>
        <taxon>Gordonia</taxon>
    </lineage>
</organism>
<reference evidence="3 4" key="1">
    <citation type="journal article" date="2023" name="Virus Evol.">
        <title>Computational host range prediction-The good, the bad, and the ugly.</title>
        <authorList>
            <person name="Howell A.A."/>
            <person name="Versoza C.J."/>
            <person name="Pfeifer S.P."/>
        </authorList>
    </citation>
    <scope>NUCLEOTIDE SEQUENCE [LARGE SCALE GENOMIC DNA]</scope>
    <source>
        <strain evidence="3 4">1610/1b</strain>
    </source>
</reference>
<name>A0ABZ2U5Q9_9ACTN</name>
<feature type="region of interest" description="Disordered" evidence="1">
    <location>
        <begin position="1"/>
        <end position="24"/>
    </location>
</feature>
<keyword evidence="2" id="KW-0472">Membrane</keyword>
<dbReference type="Proteomes" id="UP001479933">
    <property type="component" value="Chromosome"/>
</dbReference>
<feature type="transmembrane region" description="Helical" evidence="2">
    <location>
        <begin position="75"/>
        <end position="98"/>
    </location>
</feature>
<sequence>MSSEPSDVTPEFTEPTDDAGKTSRWPTLSTKTKVIIGVVTLVIVVIGYFFLQRFLPEWWARSMAHRIDGSFVSGTSYGLLFGILGSAVPLILGLLAVLSIGVGPKNALSWGLGVIALAFLIPNLLTLGVVIGDGNGATIGRRNLDVFAPAFRGATLIGVIVGIAIGIAADFYLIGRRREKRKQAKLAA</sequence>
<dbReference type="RefSeq" id="WP_157086115.1">
    <property type="nucleotide sequence ID" value="NZ_CP136137.1"/>
</dbReference>
<dbReference type="EMBL" id="CP136137">
    <property type="protein sequence ID" value="WYY08967.1"/>
    <property type="molecule type" value="Genomic_DNA"/>
</dbReference>
<evidence type="ECO:0000256" key="2">
    <source>
        <dbReference type="SAM" id="Phobius"/>
    </source>
</evidence>
<proteinExistence type="predicted"/>